<keyword evidence="4" id="KW-1185">Reference proteome</keyword>
<evidence type="ECO:0000259" key="2">
    <source>
        <dbReference type="Pfam" id="PF09851"/>
    </source>
</evidence>
<dbReference type="InterPro" id="IPR018649">
    <property type="entry name" value="SHOCT"/>
</dbReference>
<sequence>MNALPMAAGPWDGWGHHMWGGGSAWLWGSLMMLVWVSLIALGVWLVIRAASDRRPSRPAGRPGVERAREVLADRYAKGEISTEEYQERLAYLGTG</sequence>
<keyword evidence="1" id="KW-0812">Transmembrane</keyword>
<evidence type="ECO:0000313" key="4">
    <source>
        <dbReference type="Proteomes" id="UP000634476"/>
    </source>
</evidence>
<dbReference type="AlphaFoldDB" id="A0A8J3T8P4"/>
<protein>
    <recommendedName>
        <fullName evidence="2">SHOCT domain-containing protein</fullName>
    </recommendedName>
</protein>
<dbReference type="RefSeq" id="WP_203880360.1">
    <property type="nucleotide sequence ID" value="NZ_BOOK01000105.1"/>
</dbReference>
<reference evidence="3" key="1">
    <citation type="submission" date="2021-01" db="EMBL/GenBank/DDBJ databases">
        <title>Whole genome shotgun sequence of Planobispora takensis NBRC 109077.</title>
        <authorList>
            <person name="Komaki H."/>
            <person name="Tamura T."/>
        </authorList>
    </citation>
    <scope>NUCLEOTIDE SEQUENCE</scope>
    <source>
        <strain evidence="3">NBRC 109077</strain>
    </source>
</reference>
<name>A0A8J3T8P4_9ACTN</name>
<proteinExistence type="predicted"/>
<gene>
    <name evidence="3" type="ORF">Pta02_81610</name>
</gene>
<feature type="transmembrane region" description="Helical" evidence="1">
    <location>
        <begin position="24"/>
        <end position="47"/>
    </location>
</feature>
<dbReference type="Pfam" id="PF09851">
    <property type="entry name" value="SHOCT"/>
    <property type="match status" value="1"/>
</dbReference>
<organism evidence="3 4">
    <name type="scientific">Planobispora takensis</name>
    <dbReference type="NCBI Taxonomy" id="1367882"/>
    <lineage>
        <taxon>Bacteria</taxon>
        <taxon>Bacillati</taxon>
        <taxon>Actinomycetota</taxon>
        <taxon>Actinomycetes</taxon>
        <taxon>Streptosporangiales</taxon>
        <taxon>Streptosporangiaceae</taxon>
        <taxon>Planobispora</taxon>
    </lineage>
</organism>
<keyword evidence="1" id="KW-1133">Transmembrane helix</keyword>
<accession>A0A8J3T8P4</accession>
<feature type="domain" description="SHOCT" evidence="2">
    <location>
        <begin position="68"/>
        <end position="90"/>
    </location>
</feature>
<dbReference type="EMBL" id="BOOK01000105">
    <property type="protein sequence ID" value="GII06153.1"/>
    <property type="molecule type" value="Genomic_DNA"/>
</dbReference>
<comment type="caution">
    <text evidence="3">The sequence shown here is derived from an EMBL/GenBank/DDBJ whole genome shotgun (WGS) entry which is preliminary data.</text>
</comment>
<keyword evidence="1" id="KW-0472">Membrane</keyword>
<evidence type="ECO:0000256" key="1">
    <source>
        <dbReference type="SAM" id="Phobius"/>
    </source>
</evidence>
<evidence type="ECO:0000313" key="3">
    <source>
        <dbReference type="EMBL" id="GII06153.1"/>
    </source>
</evidence>
<dbReference type="Proteomes" id="UP000634476">
    <property type="component" value="Unassembled WGS sequence"/>
</dbReference>